<comment type="caution">
    <text evidence="1">The sequence shown here is derived from an EMBL/GenBank/DDBJ whole genome shotgun (WGS) entry which is preliminary data.</text>
</comment>
<dbReference type="AlphaFoldDB" id="A0A2P6R9E0"/>
<protein>
    <submittedName>
        <fullName evidence="1">Uncharacterized protein</fullName>
    </submittedName>
</protein>
<proteinExistence type="predicted"/>
<dbReference type="EMBL" id="PDCK01000041">
    <property type="protein sequence ID" value="PRQ43042.1"/>
    <property type="molecule type" value="Genomic_DNA"/>
</dbReference>
<gene>
    <name evidence="1" type="ORF">RchiOBHm_Chr3g0464141</name>
</gene>
<evidence type="ECO:0000313" key="1">
    <source>
        <dbReference type="EMBL" id="PRQ43042.1"/>
    </source>
</evidence>
<evidence type="ECO:0000313" key="2">
    <source>
        <dbReference type="Proteomes" id="UP000238479"/>
    </source>
</evidence>
<sequence>MVYFYQYFFSPAIVSFNLAKTHSQICELGYHKKLSRYVCYESSGPAYHVKTTRKLIHHI</sequence>
<accession>A0A2P6R9E0</accession>
<name>A0A2P6R9E0_ROSCH</name>
<organism evidence="1 2">
    <name type="scientific">Rosa chinensis</name>
    <name type="common">China rose</name>
    <dbReference type="NCBI Taxonomy" id="74649"/>
    <lineage>
        <taxon>Eukaryota</taxon>
        <taxon>Viridiplantae</taxon>
        <taxon>Streptophyta</taxon>
        <taxon>Embryophyta</taxon>
        <taxon>Tracheophyta</taxon>
        <taxon>Spermatophyta</taxon>
        <taxon>Magnoliopsida</taxon>
        <taxon>eudicotyledons</taxon>
        <taxon>Gunneridae</taxon>
        <taxon>Pentapetalae</taxon>
        <taxon>rosids</taxon>
        <taxon>fabids</taxon>
        <taxon>Rosales</taxon>
        <taxon>Rosaceae</taxon>
        <taxon>Rosoideae</taxon>
        <taxon>Rosoideae incertae sedis</taxon>
        <taxon>Rosa</taxon>
    </lineage>
</organism>
<keyword evidence="2" id="KW-1185">Reference proteome</keyword>
<reference evidence="1 2" key="1">
    <citation type="journal article" date="2018" name="Nat. Genet.">
        <title>The Rosa genome provides new insights in the design of modern roses.</title>
        <authorList>
            <person name="Bendahmane M."/>
        </authorList>
    </citation>
    <scope>NUCLEOTIDE SEQUENCE [LARGE SCALE GENOMIC DNA]</scope>
    <source>
        <strain evidence="2">cv. Old Blush</strain>
    </source>
</reference>
<dbReference type="Proteomes" id="UP000238479">
    <property type="component" value="Chromosome 3"/>
</dbReference>
<dbReference type="Gramene" id="PRQ43042">
    <property type="protein sequence ID" value="PRQ43042"/>
    <property type="gene ID" value="RchiOBHm_Chr3g0464141"/>
</dbReference>